<gene>
    <name evidence="2" type="ORF">EK0264_08185</name>
</gene>
<dbReference type="SUPFAM" id="SSF100950">
    <property type="entry name" value="NagB/RpiA/CoA transferase-like"/>
    <property type="match status" value="2"/>
</dbReference>
<dbReference type="KEGG" id="eke:EK0264_08185"/>
<keyword evidence="3" id="KW-1185">Reference proteome</keyword>
<evidence type="ECO:0000259" key="1">
    <source>
        <dbReference type="Pfam" id="PF13336"/>
    </source>
</evidence>
<protein>
    <submittedName>
        <fullName evidence="2">Acetyl-CoA hydrolase</fullName>
    </submittedName>
</protein>
<feature type="domain" description="Acetyl-CoA hydrolase/transferase C-terminal" evidence="1">
    <location>
        <begin position="280"/>
        <end position="432"/>
    </location>
</feature>
<name>A0A7L4YME5_9ACTN</name>
<dbReference type="InterPro" id="IPR046433">
    <property type="entry name" value="ActCoA_hydro"/>
</dbReference>
<dbReference type="PANTHER" id="PTHR21432">
    <property type="entry name" value="ACETYL-COA HYDROLASE-RELATED"/>
    <property type="match status" value="1"/>
</dbReference>
<sequence length="436" mass="45976">MSLRATSDARRSEPVELSADQLDLTAYVRPGDRLVWGQGPAEPHSLTSALVEQRAAIVGDGERLGIFLAVTLGDSMKAEYADHFRYFGLGGLGQTSRLTKVGAVEVMPTRLGAVTRLIRSGRLRFDVVLVQLSDPRDGICSTGLVGDMLQDAIRSARVVIGEVNPNVPFSRGDTQVALSDLDVVVRSDAPLPPWPAARVSDDAQRIAEQIAELVPDGATLQMGIGAIPEAFAAAATGKRDLGLHSGMVGDAVIELVESGAVTNARKPIDTGVSVTGLAFGTERLVRWIDDNPEVVLRSIDHTHGIRPLSALPDLWAINSAIEIDLTGQVNAETMGGVYAGGIGGQLDFVDAAIGSEAGRSVIALPSTAARGSVSRIVPRLADGIVTTPRGSADLFVTEYGVADLRGATIADRARAMIAIAHPDHREDLERAARTLL</sequence>
<dbReference type="GO" id="GO:0008775">
    <property type="term" value="F:acetate CoA-transferase activity"/>
    <property type="evidence" value="ECO:0007669"/>
    <property type="project" value="InterPro"/>
</dbReference>
<reference evidence="2 3" key="1">
    <citation type="journal article" date="2018" name="Int. J. Syst. Evol. Microbiol.">
        <title>Epidermidibacterium keratini gen. nov., sp. nov., a member of the family Sporichthyaceae, isolated from keratin epidermis.</title>
        <authorList>
            <person name="Lee D.G."/>
            <person name="Trujillo M.E."/>
            <person name="Kang S."/>
            <person name="Nam J.J."/>
            <person name="Kim Y.J."/>
        </authorList>
    </citation>
    <scope>NUCLEOTIDE SEQUENCE [LARGE SCALE GENOMIC DNA]</scope>
    <source>
        <strain evidence="2 3">EPI-7</strain>
    </source>
</reference>
<dbReference type="Gene3D" id="3.30.750.70">
    <property type="entry name" value="4-hydroxybutyrate coenzyme like domains"/>
    <property type="match status" value="1"/>
</dbReference>
<evidence type="ECO:0000313" key="2">
    <source>
        <dbReference type="EMBL" id="QHC00258.1"/>
    </source>
</evidence>
<dbReference type="Pfam" id="PF13336">
    <property type="entry name" value="AcetylCoA_hyd_C"/>
    <property type="match status" value="1"/>
</dbReference>
<dbReference type="InterPro" id="IPR038460">
    <property type="entry name" value="AcetylCoA_hyd_C_sf"/>
</dbReference>
<dbReference type="InParanoid" id="A0A7L4YME5"/>
<dbReference type="Proteomes" id="UP000463857">
    <property type="component" value="Chromosome"/>
</dbReference>
<evidence type="ECO:0000313" key="3">
    <source>
        <dbReference type="Proteomes" id="UP000463857"/>
    </source>
</evidence>
<dbReference type="GO" id="GO:0006083">
    <property type="term" value="P:acetate metabolic process"/>
    <property type="evidence" value="ECO:0007669"/>
    <property type="project" value="InterPro"/>
</dbReference>
<organism evidence="2 3">
    <name type="scientific">Epidermidibacterium keratini</name>
    <dbReference type="NCBI Taxonomy" id="1891644"/>
    <lineage>
        <taxon>Bacteria</taxon>
        <taxon>Bacillati</taxon>
        <taxon>Actinomycetota</taxon>
        <taxon>Actinomycetes</taxon>
        <taxon>Sporichthyales</taxon>
        <taxon>Sporichthyaceae</taxon>
        <taxon>Epidermidibacterium</taxon>
    </lineage>
</organism>
<keyword evidence="2" id="KW-0378">Hydrolase</keyword>
<dbReference type="OrthoDB" id="9801795at2"/>
<dbReference type="Gene3D" id="3.40.1080.20">
    <property type="entry name" value="Acetyl-CoA hydrolase/transferase C-terminal domain"/>
    <property type="match status" value="1"/>
</dbReference>
<dbReference type="InterPro" id="IPR037171">
    <property type="entry name" value="NagB/RpiA_transferase-like"/>
</dbReference>
<dbReference type="EMBL" id="CP047156">
    <property type="protein sequence ID" value="QHC00258.1"/>
    <property type="molecule type" value="Genomic_DNA"/>
</dbReference>
<dbReference type="GO" id="GO:0016787">
    <property type="term" value="F:hydrolase activity"/>
    <property type="evidence" value="ECO:0007669"/>
    <property type="project" value="UniProtKB-KW"/>
</dbReference>
<dbReference type="InterPro" id="IPR026888">
    <property type="entry name" value="AcetylCoA_hyd_C"/>
</dbReference>
<dbReference type="PANTHER" id="PTHR21432:SF20">
    <property type="entry name" value="ACETYL-COA HYDROLASE"/>
    <property type="match status" value="1"/>
</dbReference>
<dbReference type="AlphaFoldDB" id="A0A7L4YME5"/>
<proteinExistence type="predicted"/>
<dbReference type="Gene3D" id="3.40.1080.10">
    <property type="entry name" value="Glutaconate Coenzyme A-transferase"/>
    <property type="match status" value="1"/>
</dbReference>
<accession>A0A7L4YME5</accession>
<dbReference type="RefSeq" id="WP_159544562.1">
    <property type="nucleotide sequence ID" value="NZ_CP047156.1"/>
</dbReference>